<accession>A0A1J5QJ29</accession>
<evidence type="ECO:0000313" key="1">
    <source>
        <dbReference type="EMBL" id="OIQ79951.1"/>
    </source>
</evidence>
<organism evidence="1">
    <name type="scientific">mine drainage metagenome</name>
    <dbReference type="NCBI Taxonomy" id="410659"/>
    <lineage>
        <taxon>unclassified sequences</taxon>
        <taxon>metagenomes</taxon>
        <taxon>ecological metagenomes</taxon>
    </lineage>
</organism>
<protein>
    <recommendedName>
        <fullName evidence="2">Ribbon-helix-helix protein CopG domain-containing protein</fullName>
    </recommendedName>
</protein>
<sequence length="83" mass="9653">MATTVVKTYRIPSALHKLILDEVERNSMSEADFIRLVLRHYFERSQESARIDALETRVIKVIEIESQRIESLIQQVISLAQPE</sequence>
<proteinExistence type="predicted"/>
<gene>
    <name evidence="1" type="ORF">GALL_383020</name>
</gene>
<dbReference type="AlphaFoldDB" id="A0A1J5QJ29"/>
<dbReference type="EMBL" id="MLJW01001132">
    <property type="protein sequence ID" value="OIQ79951.1"/>
    <property type="molecule type" value="Genomic_DNA"/>
</dbReference>
<reference evidence="1" key="1">
    <citation type="submission" date="2016-10" db="EMBL/GenBank/DDBJ databases">
        <title>Sequence of Gallionella enrichment culture.</title>
        <authorList>
            <person name="Poehlein A."/>
            <person name="Muehling M."/>
            <person name="Daniel R."/>
        </authorList>
    </citation>
    <scope>NUCLEOTIDE SEQUENCE</scope>
</reference>
<evidence type="ECO:0008006" key="2">
    <source>
        <dbReference type="Google" id="ProtNLM"/>
    </source>
</evidence>
<comment type="caution">
    <text evidence="1">The sequence shown here is derived from an EMBL/GenBank/DDBJ whole genome shotgun (WGS) entry which is preliminary data.</text>
</comment>
<name>A0A1J5QJ29_9ZZZZ</name>